<dbReference type="Proteomes" id="UP000032180">
    <property type="component" value="Chromosome 2"/>
</dbReference>
<evidence type="ECO:0000313" key="2">
    <source>
        <dbReference type="Proteomes" id="UP000032180"/>
    </source>
</evidence>
<dbReference type="EnsemblPlants" id="LPERR02G24600.1">
    <property type="protein sequence ID" value="LPERR02G24600.1"/>
    <property type="gene ID" value="LPERR02G24600"/>
</dbReference>
<sequence length="88" mass="8993">MEANSAKANASAPAGAGHSICWASTARNPATSKAIPAATAQCLSLPTPPQQGWTEGEPSARRRQVMPLLHLCGRKKGVAAAAPTPPPR</sequence>
<accession>A0A0D9VK79</accession>
<proteinExistence type="predicted"/>
<keyword evidence="2" id="KW-1185">Reference proteome</keyword>
<dbReference type="Gramene" id="LPERR02G24600.1">
    <property type="protein sequence ID" value="LPERR02G24600.1"/>
    <property type="gene ID" value="LPERR02G24600"/>
</dbReference>
<organism evidence="1 2">
    <name type="scientific">Leersia perrieri</name>
    <dbReference type="NCBI Taxonomy" id="77586"/>
    <lineage>
        <taxon>Eukaryota</taxon>
        <taxon>Viridiplantae</taxon>
        <taxon>Streptophyta</taxon>
        <taxon>Embryophyta</taxon>
        <taxon>Tracheophyta</taxon>
        <taxon>Spermatophyta</taxon>
        <taxon>Magnoliopsida</taxon>
        <taxon>Liliopsida</taxon>
        <taxon>Poales</taxon>
        <taxon>Poaceae</taxon>
        <taxon>BOP clade</taxon>
        <taxon>Oryzoideae</taxon>
        <taxon>Oryzeae</taxon>
        <taxon>Oryzinae</taxon>
        <taxon>Leersia</taxon>
    </lineage>
</organism>
<dbReference type="AlphaFoldDB" id="A0A0D9VK79"/>
<reference evidence="1 2" key="1">
    <citation type="submission" date="2012-08" db="EMBL/GenBank/DDBJ databases">
        <title>Oryza genome evolution.</title>
        <authorList>
            <person name="Wing R.A."/>
        </authorList>
    </citation>
    <scope>NUCLEOTIDE SEQUENCE</scope>
</reference>
<protein>
    <submittedName>
        <fullName evidence="1">Uncharacterized protein</fullName>
    </submittedName>
</protein>
<reference evidence="2" key="2">
    <citation type="submission" date="2013-12" db="EMBL/GenBank/DDBJ databases">
        <authorList>
            <person name="Yu Y."/>
            <person name="Lee S."/>
            <person name="de Baynast K."/>
            <person name="Wissotski M."/>
            <person name="Liu L."/>
            <person name="Talag J."/>
            <person name="Goicoechea J."/>
            <person name="Angelova A."/>
            <person name="Jetty R."/>
            <person name="Kudrna D."/>
            <person name="Golser W."/>
            <person name="Rivera L."/>
            <person name="Zhang J."/>
            <person name="Wing R."/>
        </authorList>
    </citation>
    <scope>NUCLEOTIDE SEQUENCE</scope>
</reference>
<evidence type="ECO:0000313" key="1">
    <source>
        <dbReference type="EnsemblPlants" id="LPERR02G24600.1"/>
    </source>
</evidence>
<dbReference type="HOGENOM" id="CLU_2472321_0_0_1"/>
<name>A0A0D9VK79_9ORYZ</name>
<reference evidence="1" key="3">
    <citation type="submission" date="2015-04" db="UniProtKB">
        <authorList>
            <consortium name="EnsemblPlants"/>
        </authorList>
    </citation>
    <scope>IDENTIFICATION</scope>
</reference>